<dbReference type="Pfam" id="PF00563">
    <property type="entry name" value="EAL"/>
    <property type="match status" value="1"/>
</dbReference>
<dbReference type="GO" id="GO:0071111">
    <property type="term" value="F:cyclic-guanylate-specific phosphodiesterase activity"/>
    <property type="evidence" value="ECO:0007669"/>
    <property type="project" value="InterPro"/>
</dbReference>
<dbReference type="EMBL" id="BMQB01000002">
    <property type="protein sequence ID" value="GGJ82817.1"/>
    <property type="molecule type" value="Genomic_DNA"/>
</dbReference>
<feature type="domain" description="GGDEF" evidence="3">
    <location>
        <begin position="439"/>
        <end position="571"/>
    </location>
</feature>
<dbReference type="SMART" id="SM00052">
    <property type="entry name" value="EAL"/>
    <property type="match status" value="1"/>
</dbReference>
<dbReference type="InterPro" id="IPR029016">
    <property type="entry name" value="GAF-like_dom_sf"/>
</dbReference>
<evidence type="ECO:0008006" key="6">
    <source>
        <dbReference type="Google" id="ProtNLM"/>
    </source>
</evidence>
<dbReference type="PROSITE" id="PS50887">
    <property type="entry name" value="GGDEF"/>
    <property type="match status" value="1"/>
</dbReference>
<reference evidence="4" key="2">
    <citation type="submission" date="2020-09" db="EMBL/GenBank/DDBJ databases">
        <authorList>
            <person name="Sun Q."/>
            <person name="Ohkuma M."/>
        </authorList>
    </citation>
    <scope>NUCLEOTIDE SEQUENCE</scope>
    <source>
        <strain evidence="4">JCM 3090</strain>
    </source>
</reference>
<name>A0A8J3B1I5_9ACTN</name>
<dbReference type="CDD" id="cd01949">
    <property type="entry name" value="GGDEF"/>
    <property type="match status" value="1"/>
</dbReference>
<keyword evidence="1" id="KW-1133">Transmembrane helix</keyword>
<evidence type="ECO:0000259" key="3">
    <source>
        <dbReference type="PROSITE" id="PS50887"/>
    </source>
</evidence>
<sequence>MTAPGARPRGGLGPDSRVAALGIVLGAATLGVLGLTYAMRGLVVPVDYWLPVLIALFAVTEGFVVHLRVRRGSHGMSISEIPLVLALVHLDPLLVVGARVVGGGLGLLLLRGQRGLKLGFNLSLWSVQASVAALTFVGLGGAGVPRRFTDWLAIYAAVLLADTVAAILVTAAIALHDDPGEWRRLPSALRGEPFVLITTSLGIVAAIGVARTPWTLVLLGVVSVVLYLAYRAFVTQQQGHARVDELYAFTRALDGSGDTRALIRVVLEQARDQLRAGEAQLIVPALAGHPATRTRLTSRDRQIDTLFAHAPVDDWWAPALAGEPVLWRAEPGALEGPDLPPRDGLAVPVPLADETGVLLVAESMPDVGGFDTEHLRLFGALANHASVALARAHLVDRLRREAEEKEHLALHDPLTGLPNRQHFQALLDESLDATRHDDHGPAVLLLDLDRFKEVNEALGHETGDAVLQEVAARLQQSVADRGQVARLGGDEYAVLLRRVRTVVEAVNLGSDLVRELERPVQRGPLSLSARASIGIAVAPDHGTDAQTLLRRADVAMYAAKTGHTALRVYLPADDQNTPDRLALITDLRDAIDRHDLLVVFQPKLDPHTDTVVGAEALCRWHHPTFGNIPPDQFIPLAEHSGLIRPLTLHVLEAALRRCAAWRRAGHALHVAVNLSPNSLHDPTLPEVVQRLLGQTGVPAGALTLEITESTIMANPAAAEAVLDQLHRLGVRLSIDDFGTGYSSLGRLRELPLHEVKIDRSFVQRVAVDHRDRAVVRSAVQLGHALGLEVVAEGVEDGETYAYLVREGCNVFQGFLISRPLPPDEFAGWLASRSAPNVVRGRFSA</sequence>
<dbReference type="SUPFAM" id="SSF55781">
    <property type="entry name" value="GAF domain-like"/>
    <property type="match status" value="1"/>
</dbReference>
<accession>A0A8J3B1I5</accession>
<protein>
    <recommendedName>
        <fullName evidence="6">Diguanylate cyclase/phosphodiesterase</fullName>
    </recommendedName>
</protein>
<evidence type="ECO:0000259" key="2">
    <source>
        <dbReference type="PROSITE" id="PS50883"/>
    </source>
</evidence>
<feature type="transmembrane region" description="Helical" evidence="1">
    <location>
        <begin position="81"/>
        <end position="102"/>
    </location>
</feature>
<dbReference type="SUPFAM" id="SSF141868">
    <property type="entry name" value="EAL domain-like"/>
    <property type="match status" value="1"/>
</dbReference>
<dbReference type="PANTHER" id="PTHR33121:SF70">
    <property type="entry name" value="SIGNALING PROTEIN YKOW"/>
    <property type="match status" value="1"/>
</dbReference>
<feature type="transmembrane region" description="Helical" evidence="1">
    <location>
        <begin position="49"/>
        <end position="69"/>
    </location>
</feature>
<dbReference type="InterPro" id="IPR043128">
    <property type="entry name" value="Rev_trsase/Diguanyl_cyclase"/>
</dbReference>
<dbReference type="InterPro" id="IPR001633">
    <property type="entry name" value="EAL_dom"/>
</dbReference>
<keyword evidence="5" id="KW-1185">Reference proteome</keyword>
<dbReference type="Gene3D" id="3.30.70.270">
    <property type="match status" value="1"/>
</dbReference>
<reference evidence="4" key="1">
    <citation type="journal article" date="2014" name="Int. J. Syst. Evol. Microbiol.">
        <title>Complete genome sequence of Corynebacterium casei LMG S-19264T (=DSM 44701T), isolated from a smear-ripened cheese.</title>
        <authorList>
            <consortium name="US DOE Joint Genome Institute (JGI-PGF)"/>
            <person name="Walter F."/>
            <person name="Albersmeier A."/>
            <person name="Kalinowski J."/>
            <person name="Ruckert C."/>
        </authorList>
    </citation>
    <scope>NUCLEOTIDE SEQUENCE</scope>
    <source>
        <strain evidence="4">JCM 3090</strain>
    </source>
</reference>
<feature type="domain" description="EAL" evidence="2">
    <location>
        <begin position="580"/>
        <end position="833"/>
    </location>
</feature>
<gene>
    <name evidence="4" type="ORF">GCM10010123_10610</name>
</gene>
<evidence type="ECO:0000256" key="1">
    <source>
        <dbReference type="SAM" id="Phobius"/>
    </source>
</evidence>
<dbReference type="InterPro" id="IPR000160">
    <property type="entry name" value="GGDEF_dom"/>
</dbReference>
<organism evidence="4 5">
    <name type="scientific">Pilimelia anulata</name>
    <dbReference type="NCBI Taxonomy" id="53371"/>
    <lineage>
        <taxon>Bacteria</taxon>
        <taxon>Bacillati</taxon>
        <taxon>Actinomycetota</taxon>
        <taxon>Actinomycetes</taxon>
        <taxon>Micromonosporales</taxon>
        <taxon>Micromonosporaceae</taxon>
        <taxon>Pilimelia</taxon>
    </lineage>
</organism>
<dbReference type="InterPro" id="IPR050706">
    <property type="entry name" value="Cyclic-di-GMP_PDE-like"/>
</dbReference>
<feature type="transmembrane region" description="Helical" evidence="1">
    <location>
        <begin position="151"/>
        <end position="173"/>
    </location>
</feature>
<dbReference type="PANTHER" id="PTHR33121">
    <property type="entry name" value="CYCLIC DI-GMP PHOSPHODIESTERASE PDEF"/>
    <property type="match status" value="1"/>
</dbReference>
<dbReference type="SMART" id="SM00267">
    <property type="entry name" value="GGDEF"/>
    <property type="match status" value="1"/>
</dbReference>
<feature type="transmembrane region" description="Helical" evidence="1">
    <location>
        <begin position="122"/>
        <end position="144"/>
    </location>
</feature>
<dbReference type="SUPFAM" id="SSF55073">
    <property type="entry name" value="Nucleotide cyclase"/>
    <property type="match status" value="1"/>
</dbReference>
<dbReference type="CDD" id="cd01948">
    <property type="entry name" value="EAL"/>
    <property type="match status" value="1"/>
</dbReference>
<dbReference type="InterPro" id="IPR035919">
    <property type="entry name" value="EAL_sf"/>
</dbReference>
<evidence type="ECO:0000313" key="4">
    <source>
        <dbReference type="EMBL" id="GGJ82817.1"/>
    </source>
</evidence>
<feature type="transmembrane region" description="Helical" evidence="1">
    <location>
        <begin position="193"/>
        <end position="209"/>
    </location>
</feature>
<dbReference type="Proteomes" id="UP000649739">
    <property type="component" value="Unassembled WGS sequence"/>
</dbReference>
<dbReference type="FunFam" id="3.20.20.450:FF:000001">
    <property type="entry name" value="Cyclic di-GMP phosphodiesterase yahA"/>
    <property type="match status" value="1"/>
</dbReference>
<dbReference type="Gene3D" id="3.20.20.450">
    <property type="entry name" value="EAL domain"/>
    <property type="match status" value="1"/>
</dbReference>
<dbReference type="Gene3D" id="3.30.450.40">
    <property type="match status" value="1"/>
</dbReference>
<dbReference type="NCBIfam" id="TIGR00254">
    <property type="entry name" value="GGDEF"/>
    <property type="match status" value="1"/>
</dbReference>
<feature type="transmembrane region" description="Helical" evidence="1">
    <location>
        <begin position="216"/>
        <end position="233"/>
    </location>
</feature>
<keyword evidence="1" id="KW-0472">Membrane</keyword>
<dbReference type="InterPro" id="IPR029787">
    <property type="entry name" value="Nucleotide_cyclase"/>
</dbReference>
<keyword evidence="1" id="KW-0812">Transmembrane</keyword>
<feature type="transmembrane region" description="Helical" evidence="1">
    <location>
        <begin position="18"/>
        <end position="37"/>
    </location>
</feature>
<dbReference type="AlphaFoldDB" id="A0A8J3B1I5"/>
<dbReference type="PROSITE" id="PS50883">
    <property type="entry name" value="EAL"/>
    <property type="match status" value="1"/>
</dbReference>
<dbReference type="Pfam" id="PF00990">
    <property type="entry name" value="GGDEF"/>
    <property type="match status" value="1"/>
</dbReference>
<proteinExistence type="predicted"/>
<comment type="caution">
    <text evidence="4">The sequence shown here is derived from an EMBL/GenBank/DDBJ whole genome shotgun (WGS) entry which is preliminary data.</text>
</comment>
<evidence type="ECO:0000313" key="5">
    <source>
        <dbReference type="Proteomes" id="UP000649739"/>
    </source>
</evidence>